<proteinExistence type="predicted"/>
<accession>A0AA88LJ00</accession>
<reference evidence="5" key="1">
    <citation type="submission" date="2023-07" db="EMBL/GenBank/DDBJ databases">
        <title>Chromosome-level genome assembly of Artemia franciscana.</title>
        <authorList>
            <person name="Jo E."/>
        </authorList>
    </citation>
    <scope>NUCLEOTIDE SEQUENCE</scope>
    <source>
        <tissue evidence="5">Whole body</tissue>
    </source>
</reference>
<protein>
    <recommendedName>
        <fullName evidence="4">BTBD10/KCTD20 BTB/POZ domain-containing protein</fullName>
    </recommendedName>
</protein>
<keyword evidence="2" id="KW-0963">Cytoplasm</keyword>
<comment type="caution">
    <text evidence="5">The sequence shown here is derived from an EMBL/GenBank/DDBJ whole genome shotgun (WGS) entry which is preliminary data.</text>
</comment>
<comment type="subcellular location">
    <subcellularLocation>
        <location evidence="1">Cytoplasm</location>
    </subcellularLocation>
</comment>
<feature type="compositionally biased region" description="Basic and acidic residues" evidence="3">
    <location>
        <begin position="15"/>
        <end position="25"/>
    </location>
</feature>
<dbReference type="Proteomes" id="UP001187531">
    <property type="component" value="Unassembled WGS sequence"/>
</dbReference>
<dbReference type="InterPro" id="IPR039885">
    <property type="entry name" value="BTBD10/KCTD20_BTB/POZ"/>
</dbReference>
<keyword evidence="6" id="KW-1185">Reference proteome</keyword>
<feature type="compositionally biased region" description="Polar residues" evidence="3">
    <location>
        <begin position="55"/>
        <end position="77"/>
    </location>
</feature>
<feature type="compositionally biased region" description="Polar residues" evidence="3">
    <location>
        <begin position="1"/>
        <end position="10"/>
    </location>
</feature>
<feature type="region of interest" description="Disordered" evidence="3">
    <location>
        <begin position="334"/>
        <end position="355"/>
    </location>
</feature>
<dbReference type="PANTHER" id="PTHR21637">
    <property type="entry name" value="BTB/POZ DOMAIN-CONTAINING PROTEIN 10-RELATED"/>
    <property type="match status" value="1"/>
</dbReference>
<dbReference type="InterPro" id="IPR011333">
    <property type="entry name" value="SKP1/BTB/POZ_sf"/>
</dbReference>
<dbReference type="GO" id="GO:0005737">
    <property type="term" value="C:cytoplasm"/>
    <property type="evidence" value="ECO:0007669"/>
    <property type="project" value="UniProtKB-SubCell"/>
</dbReference>
<dbReference type="Gene3D" id="3.30.710.10">
    <property type="entry name" value="Potassium Channel Kv1.1, Chain A"/>
    <property type="match status" value="1"/>
</dbReference>
<evidence type="ECO:0000313" key="6">
    <source>
        <dbReference type="Proteomes" id="UP001187531"/>
    </source>
</evidence>
<feature type="region of interest" description="Disordered" evidence="3">
    <location>
        <begin position="1"/>
        <end position="87"/>
    </location>
</feature>
<evidence type="ECO:0000256" key="3">
    <source>
        <dbReference type="SAM" id="MobiDB-lite"/>
    </source>
</evidence>
<dbReference type="Pfam" id="PF16017">
    <property type="entry name" value="BTB_3"/>
    <property type="match status" value="1"/>
</dbReference>
<gene>
    <name evidence="5" type="ORF">QYM36_000147</name>
</gene>
<dbReference type="InterPro" id="IPR039886">
    <property type="entry name" value="BTBD10/KCTD20"/>
</dbReference>
<dbReference type="PANTHER" id="PTHR21637:SF0">
    <property type="entry name" value="AT10158P"/>
    <property type="match status" value="1"/>
</dbReference>
<evidence type="ECO:0000256" key="2">
    <source>
        <dbReference type="ARBA" id="ARBA00022490"/>
    </source>
</evidence>
<organism evidence="5 6">
    <name type="scientific">Artemia franciscana</name>
    <name type="common">Brine shrimp</name>
    <name type="synonym">Artemia sanfranciscana</name>
    <dbReference type="NCBI Taxonomy" id="6661"/>
    <lineage>
        <taxon>Eukaryota</taxon>
        <taxon>Metazoa</taxon>
        <taxon>Ecdysozoa</taxon>
        <taxon>Arthropoda</taxon>
        <taxon>Crustacea</taxon>
        <taxon>Branchiopoda</taxon>
        <taxon>Anostraca</taxon>
        <taxon>Artemiidae</taxon>
        <taxon>Artemia</taxon>
    </lineage>
</organism>
<name>A0AA88LJ00_ARTSF</name>
<evidence type="ECO:0000313" key="5">
    <source>
        <dbReference type="EMBL" id="KAK2725546.1"/>
    </source>
</evidence>
<dbReference type="AlphaFoldDB" id="A0AA88LJ00"/>
<feature type="domain" description="BTBD10/KCTD20 BTB/POZ" evidence="4">
    <location>
        <begin position="75"/>
        <end position="152"/>
    </location>
</feature>
<dbReference type="EMBL" id="JAVRJZ010000002">
    <property type="protein sequence ID" value="KAK2725546.1"/>
    <property type="molecule type" value="Genomic_DNA"/>
</dbReference>
<dbReference type="GO" id="GO:0042327">
    <property type="term" value="P:positive regulation of phosphorylation"/>
    <property type="evidence" value="ECO:0007669"/>
    <property type="project" value="TreeGrafter"/>
</dbReference>
<evidence type="ECO:0000256" key="1">
    <source>
        <dbReference type="ARBA" id="ARBA00004496"/>
    </source>
</evidence>
<sequence length="355" mass="40530">MGARNQYESSSENEDASHSHDETGSRKKVFRQRLRSNSSPQPKPKPCLVQRHSESPGTSTPTRPLSANSNSSPQSRMFGSGSDLVRPNERGEYQVADGISGTLFRCILDYYKTGFINCPPSTSVQELKEACDYMLLPFDAQTIKCKNLHGLLHELSNEGARVQFESFLESLILPAMVSSAQRGDRECHIVILLDDDVVEWDEDYPPLQGEEYAQTIPSTPLYRFFRYIENRDVAKQVLRDRGLKKIRLGIEGYPNYKEKIRTRPGGRAEVIYNYIQRPFIKMSWEKEEAKSRHVDFQCLKSKSVTNLAEATADPALEMSSVQMSFQHHQQNDIFENSSENRGRHRHNDGDEPHVE</sequence>
<dbReference type="SUPFAM" id="SSF54695">
    <property type="entry name" value="POZ domain"/>
    <property type="match status" value="1"/>
</dbReference>
<evidence type="ECO:0000259" key="4">
    <source>
        <dbReference type="Pfam" id="PF16017"/>
    </source>
</evidence>